<feature type="transmembrane region" description="Helical" evidence="11">
    <location>
        <begin position="730"/>
        <end position="747"/>
    </location>
</feature>
<keyword evidence="3 11" id="KW-0812">Transmembrane</keyword>
<feature type="transmembrane region" description="Helical" evidence="11">
    <location>
        <begin position="554"/>
        <end position="573"/>
    </location>
</feature>
<dbReference type="InterPro" id="IPR014743">
    <property type="entry name" value="Cl-channel_core"/>
</dbReference>
<evidence type="ECO:0000256" key="6">
    <source>
        <dbReference type="ARBA" id="ARBA00023065"/>
    </source>
</evidence>
<keyword evidence="9 11" id="KW-0868">Chloride</keyword>
<organism evidence="14 15">
    <name type="scientific">Prorocentrum cordatum</name>
    <dbReference type="NCBI Taxonomy" id="2364126"/>
    <lineage>
        <taxon>Eukaryota</taxon>
        <taxon>Sar</taxon>
        <taxon>Alveolata</taxon>
        <taxon>Dinophyceae</taxon>
        <taxon>Prorocentrales</taxon>
        <taxon>Prorocentraceae</taxon>
        <taxon>Prorocentrum</taxon>
    </lineage>
</organism>
<dbReference type="PRINTS" id="PR00762">
    <property type="entry name" value="CLCHANNEL"/>
</dbReference>
<accession>A0ABN9UVT0</accession>
<feature type="transmembrane region" description="Helical" evidence="11">
    <location>
        <begin position="428"/>
        <end position="451"/>
    </location>
</feature>
<evidence type="ECO:0000256" key="9">
    <source>
        <dbReference type="ARBA" id="ARBA00023214"/>
    </source>
</evidence>
<evidence type="ECO:0000256" key="4">
    <source>
        <dbReference type="ARBA" id="ARBA00022737"/>
    </source>
</evidence>
<comment type="subcellular location">
    <subcellularLocation>
        <location evidence="1 11">Membrane</location>
        <topology evidence="1 11">Multi-pass membrane protein</topology>
    </subcellularLocation>
</comment>
<evidence type="ECO:0000313" key="14">
    <source>
        <dbReference type="EMBL" id="CAK0864115.1"/>
    </source>
</evidence>
<dbReference type="SUPFAM" id="SSF54631">
    <property type="entry name" value="CBS-domain pair"/>
    <property type="match status" value="1"/>
</dbReference>
<dbReference type="InterPro" id="IPR046342">
    <property type="entry name" value="CBS_dom_sf"/>
</dbReference>
<comment type="similarity">
    <text evidence="11">Belongs to the chloride channel (TC 2.A.49) family.</text>
</comment>
<dbReference type="Proteomes" id="UP001189429">
    <property type="component" value="Unassembled WGS sequence"/>
</dbReference>
<feature type="transmembrane region" description="Helical" evidence="11">
    <location>
        <begin position="651"/>
        <end position="678"/>
    </location>
</feature>
<dbReference type="Gene3D" id="3.10.580.10">
    <property type="entry name" value="CBS-domain"/>
    <property type="match status" value="1"/>
</dbReference>
<evidence type="ECO:0000313" key="15">
    <source>
        <dbReference type="Proteomes" id="UP001189429"/>
    </source>
</evidence>
<feature type="compositionally biased region" description="Low complexity" evidence="12">
    <location>
        <begin position="94"/>
        <end position="104"/>
    </location>
</feature>
<feature type="compositionally biased region" description="Polar residues" evidence="12">
    <location>
        <begin position="112"/>
        <end position="121"/>
    </location>
</feature>
<dbReference type="SMART" id="SM00116">
    <property type="entry name" value="CBS"/>
    <property type="match status" value="2"/>
</dbReference>
<keyword evidence="5 11" id="KW-1133">Transmembrane helix</keyword>
<evidence type="ECO:0000256" key="2">
    <source>
        <dbReference type="ARBA" id="ARBA00022448"/>
    </source>
</evidence>
<sequence>MPPEAPAAAACRGTVEGTAGPPCGGAVAAAAGAPAEAPGSGIAGPTPPKGGLLERASRGSGTPRARYAPAGEGQHCTDSASTGIPGSVSEPGMSAKAFRASAARGAKERSISRSSSHQTDLSDAASRRRRPSFNSGDVAKSAHSASMRRSSSHICLDQLPSGAAECTPEMVERMLHDESEKMLKKFTSRAYENDYEAVQLEQQLTCRVSTCSKGSNKLAKRDEFDAAVVSPKPSPQGPPSLFPGPGLPSSLAQEELEKYLGKVSLMKWLVTAAAAVIIAAQAAAIILSSHAVSAWKVDVVKELSQSSTVGHFHAFMFLLSYALPCSLGAALLVTYVAPHAGGSGIPEIKAYLNGINMPQAFTFRTWASRSVGLFLVTSSGLFAGTEGPFAHLGGIVASAFAEGPPPVVLRRSWRWPPVLQGHRNRCEFISQGAAMGVAAAFGAPVGGILFSLEEASSFWSRSLTWRAFFGAMVAAVLAKFIKSGLRSISGSGFIEFPDKDASFETWELGTFACLGIVTGLLGALFCNAVQTTLRVRRRIFQLGSPTSATKRMRLLEVAIVVVFTTCVCLWPAVLAGCEEAGAAGSEEHRRLGGGSAEGPPDVTGGICQPGEFSTMGFILLSPKEAAIKTLFSREMASGAQLGVGSLLGSFAVVWGTTIVTFGSAMPVGLFIPNILAGACLGRAVGQQLCDSGLSVKPDVYALMGAAGALAGFSRMTISLAVIFLEITNNMYMLLPLMLVIMSSKQVADLFGPSVYDIVLESNPEVHILEDGLSEDHLLVLEGLTVHDVATTEVIVLRAFEPLEKVMQLLLQTSFSAYPVVDADGRLVGIVNRTKLLLLVEQKTELVGTGELIAVVSLADTAPEVTHCNTPVMRAYRHFRASGLQHLSVVDHKHILQGLLTRTDFAALCRPGHHGVEAVRAIICRKEAAAAAGQLVASGKQAGQDRVSVFASDSDAGATTPTASQCGDGPSGPQSRCSSPLKTPSTPFGMTA</sequence>
<name>A0ABN9UVT0_9DINO</name>
<dbReference type="Pfam" id="PF00654">
    <property type="entry name" value="Voltage_CLC"/>
    <property type="match status" value="1"/>
</dbReference>
<feature type="compositionally biased region" description="Low complexity" evidence="12">
    <location>
        <begin position="17"/>
        <end position="44"/>
    </location>
</feature>
<keyword evidence="2 11" id="KW-0813">Transport</keyword>
<feature type="region of interest" description="Disordered" evidence="12">
    <location>
        <begin position="951"/>
        <end position="991"/>
    </location>
</feature>
<dbReference type="SUPFAM" id="SSF81340">
    <property type="entry name" value="Clc chloride channel"/>
    <property type="match status" value="1"/>
</dbReference>
<evidence type="ECO:0000256" key="5">
    <source>
        <dbReference type="ARBA" id="ARBA00022989"/>
    </source>
</evidence>
<feature type="compositionally biased region" description="Low complexity" evidence="12">
    <location>
        <begin position="141"/>
        <end position="151"/>
    </location>
</feature>
<evidence type="ECO:0000256" key="10">
    <source>
        <dbReference type="PROSITE-ProRule" id="PRU00703"/>
    </source>
</evidence>
<evidence type="ECO:0000256" key="3">
    <source>
        <dbReference type="ARBA" id="ARBA00022692"/>
    </source>
</evidence>
<feature type="transmembrane region" description="Helical" evidence="11">
    <location>
        <begin position="508"/>
        <end position="533"/>
    </location>
</feature>
<dbReference type="InterPro" id="IPR051280">
    <property type="entry name" value="Cl-channel/antiporter"/>
</dbReference>
<dbReference type="Gene3D" id="1.10.3080.10">
    <property type="entry name" value="Clc chloride channel"/>
    <property type="match status" value="1"/>
</dbReference>
<keyword evidence="7 10" id="KW-0129">CBS domain</keyword>
<evidence type="ECO:0000256" key="7">
    <source>
        <dbReference type="ARBA" id="ARBA00023122"/>
    </source>
</evidence>
<comment type="caution">
    <text evidence="14">The sequence shown here is derived from an EMBL/GenBank/DDBJ whole genome shotgun (WGS) entry which is preliminary data.</text>
</comment>
<feature type="transmembrane region" description="Helical" evidence="11">
    <location>
        <begin position="312"/>
        <end position="337"/>
    </location>
</feature>
<reference evidence="14" key="1">
    <citation type="submission" date="2023-10" db="EMBL/GenBank/DDBJ databases">
        <authorList>
            <person name="Chen Y."/>
            <person name="Shah S."/>
            <person name="Dougan E. K."/>
            <person name="Thang M."/>
            <person name="Chan C."/>
        </authorList>
    </citation>
    <scope>NUCLEOTIDE SEQUENCE [LARGE SCALE GENOMIC DNA]</scope>
</reference>
<proteinExistence type="inferred from homology"/>
<evidence type="ECO:0000256" key="11">
    <source>
        <dbReference type="RuleBase" id="RU361221"/>
    </source>
</evidence>
<dbReference type="Pfam" id="PF00571">
    <property type="entry name" value="CBS"/>
    <property type="match status" value="1"/>
</dbReference>
<feature type="region of interest" description="Disordered" evidence="12">
    <location>
        <begin position="1"/>
        <end position="151"/>
    </location>
</feature>
<keyword evidence="8 11" id="KW-0472">Membrane</keyword>
<dbReference type="EMBL" id="CAUYUJ010016330">
    <property type="protein sequence ID" value="CAK0864115.1"/>
    <property type="molecule type" value="Genomic_DNA"/>
</dbReference>
<gene>
    <name evidence="14" type="ORF">PCOR1329_LOCUS52072</name>
</gene>
<keyword evidence="4" id="KW-0677">Repeat</keyword>
<dbReference type="InterPro" id="IPR000644">
    <property type="entry name" value="CBS_dom"/>
</dbReference>
<feature type="transmembrane region" description="Helical" evidence="11">
    <location>
        <begin position="268"/>
        <end position="292"/>
    </location>
</feature>
<keyword evidence="6 11" id="KW-0406">Ion transport</keyword>
<evidence type="ECO:0000259" key="13">
    <source>
        <dbReference type="PROSITE" id="PS51371"/>
    </source>
</evidence>
<feature type="transmembrane region" description="Helical" evidence="11">
    <location>
        <begin position="463"/>
        <end position="481"/>
    </location>
</feature>
<dbReference type="PANTHER" id="PTHR11689:SF136">
    <property type="entry name" value="H(+)_CL(-) EXCHANGE TRANSPORTER 7"/>
    <property type="match status" value="1"/>
</dbReference>
<dbReference type="PROSITE" id="PS51371">
    <property type="entry name" value="CBS"/>
    <property type="match status" value="1"/>
</dbReference>
<evidence type="ECO:0000256" key="1">
    <source>
        <dbReference type="ARBA" id="ARBA00004141"/>
    </source>
</evidence>
<keyword evidence="15" id="KW-1185">Reference proteome</keyword>
<dbReference type="InterPro" id="IPR001807">
    <property type="entry name" value="ClC"/>
</dbReference>
<feature type="domain" description="CBS" evidence="13">
    <location>
        <begin position="789"/>
        <end position="845"/>
    </location>
</feature>
<dbReference type="PANTHER" id="PTHR11689">
    <property type="entry name" value="CHLORIDE CHANNEL PROTEIN CLC FAMILY MEMBER"/>
    <property type="match status" value="1"/>
</dbReference>
<comment type="caution">
    <text evidence="11">Lacks conserved residue(s) required for the propagation of feature annotation.</text>
</comment>
<feature type="compositionally biased region" description="Polar residues" evidence="12">
    <location>
        <begin position="971"/>
        <end position="991"/>
    </location>
</feature>
<protein>
    <recommendedName>
        <fullName evidence="11">Chloride channel protein</fullName>
    </recommendedName>
</protein>
<evidence type="ECO:0000256" key="8">
    <source>
        <dbReference type="ARBA" id="ARBA00023136"/>
    </source>
</evidence>
<evidence type="ECO:0000256" key="12">
    <source>
        <dbReference type="SAM" id="MobiDB-lite"/>
    </source>
</evidence>